<protein>
    <submittedName>
        <fullName evidence="1">Uncharacterized protein</fullName>
    </submittedName>
</protein>
<reference evidence="1 2" key="1">
    <citation type="submission" date="2014-11" db="EMBL/GenBank/DDBJ databases">
        <title>Draft Genome Sequences of Paenibacillus polymyxa NRRL B-30509 and Paenibacillus terrae NRRL B-30644, Strains from a Poultry Environment that Produce Tridecaptin A and Paenicidins.</title>
        <authorList>
            <person name="van Belkum M.J."/>
            <person name="Lohans C.T."/>
            <person name="Vederas J.C."/>
        </authorList>
    </citation>
    <scope>NUCLEOTIDE SEQUENCE [LARGE SCALE GENOMIC DNA]</scope>
    <source>
        <strain evidence="1 2">NRRL B-30644</strain>
    </source>
</reference>
<dbReference type="AlphaFoldDB" id="A0A0D7WYJ9"/>
<evidence type="ECO:0000313" key="2">
    <source>
        <dbReference type="Proteomes" id="UP000032534"/>
    </source>
</evidence>
<organism evidence="1 2">
    <name type="scientific">Paenibacillus terrae</name>
    <dbReference type="NCBI Taxonomy" id="159743"/>
    <lineage>
        <taxon>Bacteria</taxon>
        <taxon>Bacillati</taxon>
        <taxon>Bacillota</taxon>
        <taxon>Bacilli</taxon>
        <taxon>Bacillales</taxon>
        <taxon>Paenibacillaceae</taxon>
        <taxon>Paenibacillus</taxon>
    </lineage>
</organism>
<dbReference type="EMBL" id="JTHP01000049">
    <property type="protein sequence ID" value="KJD43788.1"/>
    <property type="molecule type" value="Genomic_DNA"/>
</dbReference>
<accession>A0A0D7WYJ9</accession>
<dbReference type="OrthoDB" id="2905655at2"/>
<comment type="caution">
    <text evidence="1">The sequence shown here is derived from an EMBL/GenBank/DDBJ whole genome shotgun (WGS) entry which is preliminary data.</text>
</comment>
<dbReference type="Proteomes" id="UP000032534">
    <property type="component" value="Unassembled WGS sequence"/>
</dbReference>
<name>A0A0D7WYJ9_9BACL</name>
<proteinExistence type="predicted"/>
<dbReference type="RefSeq" id="WP_044647927.1">
    <property type="nucleotide sequence ID" value="NZ_JTHP01000049.1"/>
</dbReference>
<gene>
    <name evidence="1" type="ORF">QD47_20835</name>
</gene>
<keyword evidence="2" id="KW-1185">Reference proteome</keyword>
<sequence>MNCNNEFPDIQGINQLESGVLIHKYICVLAMINYGTPKEKLLAKKTLVELEQIVSLHINDAAFHSAIDRFDWRAEEVEIQNAFS</sequence>
<dbReference type="PATRIC" id="fig|159743.3.peg.4630"/>
<evidence type="ECO:0000313" key="1">
    <source>
        <dbReference type="EMBL" id="KJD43788.1"/>
    </source>
</evidence>